<reference evidence="6" key="3">
    <citation type="submission" date="2025-09" db="UniProtKB">
        <authorList>
            <consortium name="Ensembl"/>
        </authorList>
    </citation>
    <scope>IDENTIFICATION</scope>
</reference>
<dbReference type="InterPro" id="IPR036249">
    <property type="entry name" value="Thioredoxin-like_sf"/>
</dbReference>
<evidence type="ECO:0000256" key="3">
    <source>
        <dbReference type="RuleBase" id="RU003494"/>
    </source>
</evidence>
<dbReference type="Gene3D" id="1.20.1050.10">
    <property type="match status" value="1"/>
</dbReference>
<sequence>MSEKPVLYYFNARGRMETIRWLLTVAEVDFDEVFLTSRDQYLKLLENGDLLFQQVPMVEIDGMKLVQTRAILNYIAEKYNLHGKDLKDRAMIDMYSEGLMDLTQMIRLLSWLSDPKDQLEEIEKKAKERYLPVFEKALTGAVYLVGGKFSCADVYLLECTLMLEESFVGILKDFGNLKSFQGRMLQIPAVNRFLLPGSKRKLPFDQKSLALAKQVFNMKS</sequence>
<gene>
    <name evidence="6" type="primary">LOC114476874</name>
</gene>
<dbReference type="SUPFAM" id="SSF52833">
    <property type="entry name" value="Thioredoxin-like"/>
    <property type="match status" value="1"/>
</dbReference>
<evidence type="ECO:0000259" key="4">
    <source>
        <dbReference type="PROSITE" id="PS50404"/>
    </source>
</evidence>
<evidence type="ECO:0000259" key="5">
    <source>
        <dbReference type="PROSITE" id="PS50405"/>
    </source>
</evidence>
<organism evidence="6 7">
    <name type="scientific">Gouania willdenowi</name>
    <name type="common">Blunt-snouted clingfish</name>
    <name type="synonym">Lepadogaster willdenowi</name>
    <dbReference type="NCBI Taxonomy" id="441366"/>
    <lineage>
        <taxon>Eukaryota</taxon>
        <taxon>Metazoa</taxon>
        <taxon>Chordata</taxon>
        <taxon>Craniata</taxon>
        <taxon>Vertebrata</taxon>
        <taxon>Euteleostomi</taxon>
        <taxon>Actinopterygii</taxon>
        <taxon>Neopterygii</taxon>
        <taxon>Teleostei</taxon>
        <taxon>Neoteleostei</taxon>
        <taxon>Acanthomorphata</taxon>
        <taxon>Ovalentaria</taxon>
        <taxon>Blenniimorphae</taxon>
        <taxon>Blenniiformes</taxon>
        <taxon>Gobiesocoidei</taxon>
        <taxon>Gobiesocidae</taxon>
        <taxon>Gobiesocinae</taxon>
        <taxon>Gouania</taxon>
    </lineage>
</organism>
<dbReference type="GO" id="GO:0004364">
    <property type="term" value="F:glutathione transferase activity"/>
    <property type="evidence" value="ECO:0007669"/>
    <property type="project" value="UniProtKB-EC"/>
</dbReference>
<dbReference type="PANTHER" id="PTHR11571">
    <property type="entry name" value="GLUTATHIONE S-TRANSFERASE"/>
    <property type="match status" value="1"/>
</dbReference>
<dbReference type="InterPro" id="IPR050213">
    <property type="entry name" value="GST_superfamily"/>
</dbReference>
<dbReference type="AlphaFoldDB" id="A0A8C5H8L2"/>
<dbReference type="FunFam" id="1.20.1050.10:FF:000005">
    <property type="entry name" value="Glutathione S-transferase A1"/>
    <property type="match status" value="1"/>
</dbReference>
<accession>A0A8C5H8L2</accession>
<dbReference type="SFLD" id="SFLDG01205">
    <property type="entry name" value="AMPS.1"/>
    <property type="match status" value="1"/>
</dbReference>
<dbReference type="SUPFAM" id="SSF47616">
    <property type="entry name" value="GST C-terminal domain-like"/>
    <property type="match status" value="1"/>
</dbReference>
<dbReference type="InterPro" id="IPR040079">
    <property type="entry name" value="Glutathione_S-Trfase"/>
</dbReference>
<dbReference type="InterPro" id="IPR010987">
    <property type="entry name" value="Glutathione-S-Trfase_C-like"/>
</dbReference>
<dbReference type="SFLD" id="SFLDG00363">
    <property type="entry name" value="AMPS_(cytGST):_Alpha-__Mu-__Pi"/>
    <property type="match status" value="1"/>
</dbReference>
<dbReference type="InterPro" id="IPR003080">
    <property type="entry name" value="GST_alpha"/>
</dbReference>
<comment type="similarity">
    <text evidence="1 3">Belongs to the GST superfamily. Alpha family.</text>
</comment>
<dbReference type="EC" id="2.5.1.18" evidence="3"/>
<name>A0A8C5H8L2_GOUWI</name>
<keyword evidence="2 3" id="KW-0808">Transferase</keyword>
<dbReference type="Proteomes" id="UP000694680">
    <property type="component" value="Chromosome 15"/>
</dbReference>
<dbReference type="InterPro" id="IPR036282">
    <property type="entry name" value="Glutathione-S-Trfase_C_sf"/>
</dbReference>
<dbReference type="PRINTS" id="PR01266">
    <property type="entry name" value="GSTRNSFRASEA"/>
</dbReference>
<proteinExistence type="inferred from homology"/>
<dbReference type="SFLD" id="SFLDS00019">
    <property type="entry name" value="Glutathione_Transferase_(cytos"/>
    <property type="match status" value="1"/>
</dbReference>
<dbReference type="InterPro" id="IPR004045">
    <property type="entry name" value="Glutathione_S-Trfase_N"/>
</dbReference>
<feature type="domain" description="GST N-terminal" evidence="4">
    <location>
        <begin position="3"/>
        <end position="83"/>
    </location>
</feature>
<reference evidence="6" key="1">
    <citation type="submission" date="2020-06" db="EMBL/GenBank/DDBJ databases">
        <authorList>
            <consortium name="Wellcome Sanger Institute Data Sharing"/>
        </authorList>
    </citation>
    <scope>NUCLEOTIDE SEQUENCE [LARGE SCALE GENOMIC DNA]</scope>
</reference>
<evidence type="ECO:0000313" key="7">
    <source>
        <dbReference type="Proteomes" id="UP000694680"/>
    </source>
</evidence>
<dbReference type="Pfam" id="PF00043">
    <property type="entry name" value="GST_C"/>
    <property type="match status" value="1"/>
</dbReference>
<evidence type="ECO:0000313" key="6">
    <source>
        <dbReference type="Ensembl" id="ENSGWIP00000041830.1"/>
    </source>
</evidence>
<dbReference type="InterPro" id="IPR004046">
    <property type="entry name" value="GST_C"/>
</dbReference>
<dbReference type="PROSITE" id="PS50405">
    <property type="entry name" value="GST_CTER"/>
    <property type="match status" value="1"/>
</dbReference>
<dbReference type="PANTHER" id="PTHR11571:SF230">
    <property type="entry name" value="GLUTATHIONE TRANSFERASE"/>
    <property type="match status" value="1"/>
</dbReference>
<dbReference type="Ensembl" id="ENSGWIT00000045414.1">
    <property type="protein sequence ID" value="ENSGWIP00000041830.1"/>
    <property type="gene ID" value="ENSGWIG00000021039.1"/>
</dbReference>
<dbReference type="PROSITE" id="PS50404">
    <property type="entry name" value="GST_NTER"/>
    <property type="match status" value="1"/>
</dbReference>
<dbReference type="Gene3D" id="3.40.30.10">
    <property type="entry name" value="Glutaredoxin"/>
    <property type="match status" value="1"/>
</dbReference>
<reference evidence="6" key="2">
    <citation type="submission" date="2025-08" db="UniProtKB">
        <authorList>
            <consortium name="Ensembl"/>
        </authorList>
    </citation>
    <scope>IDENTIFICATION</scope>
</reference>
<protein>
    <recommendedName>
        <fullName evidence="3">Glutathione S-transferase</fullName>
        <ecNumber evidence="3">2.5.1.18</ecNumber>
    </recommendedName>
</protein>
<keyword evidence="7" id="KW-1185">Reference proteome</keyword>
<dbReference type="GO" id="GO:0006749">
    <property type="term" value="P:glutathione metabolic process"/>
    <property type="evidence" value="ECO:0007669"/>
    <property type="project" value="TreeGrafter"/>
</dbReference>
<feature type="domain" description="GST C-terminal" evidence="5">
    <location>
        <begin position="85"/>
        <end position="204"/>
    </location>
</feature>
<evidence type="ECO:0000256" key="2">
    <source>
        <dbReference type="ARBA" id="ARBA00022679"/>
    </source>
</evidence>
<comment type="catalytic activity">
    <reaction evidence="3">
        <text>RX + glutathione = an S-substituted glutathione + a halide anion + H(+)</text>
        <dbReference type="Rhea" id="RHEA:16437"/>
        <dbReference type="ChEBI" id="CHEBI:15378"/>
        <dbReference type="ChEBI" id="CHEBI:16042"/>
        <dbReference type="ChEBI" id="CHEBI:17792"/>
        <dbReference type="ChEBI" id="CHEBI:57925"/>
        <dbReference type="ChEBI" id="CHEBI:90779"/>
        <dbReference type="EC" id="2.5.1.18"/>
    </reaction>
</comment>
<evidence type="ECO:0000256" key="1">
    <source>
        <dbReference type="ARBA" id="ARBA00011055"/>
    </source>
</evidence>
<dbReference type="Pfam" id="PF02798">
    <property type="entry name" value="GST_N"/>
    <property type="match status" value="1"/>
</dbReference>